<gene>
    <name evidence="3" type="ORF">H9727_04820</name>
</gene>
<keyword evidence="1" id="KW-0472">Membrane</keyword>
<keyword evidence="2" id="KW-0732">Signal</keyword>
<evidence type="ECO:0000256" key="2">
    <source>
        <dbReference type="SAM" id="SignalP"/>
    </source>
</evidence>
<proteinExistence type="predicted"/>
<organism evidence="3 4">
    <name type="scientific">Candidatus Borkfalkia avistercoris</name>
    <dbReference type="NCBI Taxonomy" id="2838504"/>
    <lineage>
        <taxon>Bacteria</taxon>
        <taxon>Bacillati</taxon>
        <taxon>Bacillota</taxon>
        <taxon>Clostridia</taxon>
        <taxon>Christensenellales</taxon>
        <taxon>Christensenellaceae</taxon>
        <taxon>Candidatus Borkfalkia</taxon>
    </lineage>
</organism>
<feature type="chain" id="PRO_5039303503" evidence="2">
    <location>
        <begin position="36"/>
        <end position="408"/>
    </location>
</feature>
<feature type="signal peptide" evidence="2">
    <location>
        <begin position="1"/>
        <end position="35"/>
    </location>
</feature>
<feature type="transmembrane region" description="Helical" evidence="1">
    <location>
        <begin position="330"/>
        <end position="352"/>
    </location>
</feature>
<keyword evidence="1" id="KW-0812">Transmembrane</keyword>
<sequence length="408" mass="43478">MKRSQRVSLSRKKLVVLVLLVAAALILSFCPFTVAAEDTEENVSGEEELWQNIGTLLEELDMRELQNYLDSLSEEQKALFGEGSLKDKIYALISGDFGTDYSDVFSAVAASVFDGLDGLLSTFCVICAITILCGILSQFKSSFSEKSTAQLIFFVGYAAVLVLILTSLSAVIEDCFSTVASMQKQMQAAFPVLLTLIATSGGSVSVAVYQPAVLFLSEIIVEIVSGVVFPLAVLICVLDMAGNMSGEIKLKNFGALAKSIIKWVLGISLTVFTVFLTVQGITSATYDGFSFRAAKYAIGNTVPIIGGFLSGGLDMLVAGSVLIKNSLGSCCILLFAAVIAVPLIQLAVYNLFLKLSAAVTEPVGDNRITGFLASLSATVNYFTAGLLCVGFMYFMTLILLICSSNSLF</sequence>
<evidence type="ECO:0000313" key="4">
    <source>
        <dbReference type="Proteomes" id="UP000824132"/>
    </source>
</evidence>
<reference evidence="3" key="2">
    <citation type="submission" date="2021-04" db="EMBL/GenBank/DDBJ databases">
        <authorList>
            <person name="Gilroy R."/>
        </authorList>
    </citation>
    <scope>NUCLEOTIDE SEQUENCE</scope>
    <source>
        <strain evidence="3">CHK187-5294</strain>
    </source>
</reference>
<feature type="transmembrane region" description="Helical" evidence="1">
    <location>
        <begin position="219"/>
        <end position="242"/>
    </location>
</feature>
<feature type="transmembrane region" description="Helical" evidence="1">
    <location>
        <begin position="381"/>
        <end position="402"/>
    </location>
</feature>
<feature type="transmembrane region" description="Helical" evidence="1">
    <location>
        <begin position="151"/>
        <end position="172"/>
    </location>
</feature>
<reference evidence="3" key="1">
    <citation type="journal article" date="2021" name="PeerJ">
        <title>Extensive microbial diversity within the chicken gut microbiome revealed by metagenomics and culture.</title>
        <authorList>
            <person name="Gilroy R."/>
            <person name="Ravi A."/>
            <person name="Getino M."/>
            <person name="Pursley I."/>
            <person name="Horton D.L."/>
            <person name="Alikhan N.F."/>
            <person name="Baker D."/>
            <person name="Gharbi K."/>
            <person name="Hall N."/>
            <person name="Watson M."/>
            <person name="Adriaenssens E.M."/>
            <person name="Foster-Nyarko E."/>
            <person name="Jarju S."/>
            <person name="Secka A."/>
            <person name="Antonio M."/>
            <person name="Oren A."/>
            <person name="Chaudhuri R.R."/>
            <person name="La Ragione R."/>
            <person name="Hildebrand F."/>
            <person name="Pallen M.J."/>
        </authorList>
    </citation>
    <scope>NUCLEOTIDE SEQUENCE</scope>
    <source>
        <strain evidence="3">CHK187-5294</strain>
    </source>
</reference>
<evidence type="ECO:0000256" key="1">
    <source>
        <dbReference type="SAM" id="Phobius"/>
    </source>
</evidence>
<keyword evidence="1" id="KW-1133">Transmembrane helix</keyword>
<dbReference type="EMBL" id="DXCL01000026">
    <property type="protein sequence ID" value="HIZ03590.1"/>
    <property type="molecule type" value="Genomic_DNA"/>
</dbReference>
<feature type="transmembrane region" description="Helical" evidence="1">
    <location>
        <begin position="119"/>
        <end position="139"/>
    </location>
</feature>
<accession>A0A9D2CZ78</accession>
<dbReference type="AlphaFoldDB" id="A0A9D2CZ78"/>
<dbReference type="Pfam" id="PF09546">
    <property type="entry name" value="Spore_III_AE"/>
    <property type="match status" value="1"/>
</dbReference>
<protein>
    <submittedName>
        <fullName evidence="3">Stage III sporulation protein AE</fullName>
    </submittedName>
</protein>
<evidence type="ECO:0000313" key="3">
    <source>
        <dbReference type="EMBL" id="HIZ03590.1"/>
    </source>
</evidence>
<comment type="caution">
    <text evidence="3">The sequence shown here is derived from an EMBL/GenBank/DDBJ whole genome shotgun (WGS) entry which is preliminary data.</text>
</comment>
<name>A0A9D2CZ78_9FIRM</name>
<feature type="transmembrane region" description="Helical" evidence="1">
    <location>
        <begin position="263"/>
        <end position="282"/>
    </location>
</feature>
<dbReference type="Proteomes" id="UP000824132">
    <property type="component" value="Unassembled WGS sequence"/>
</dbReference>
<feature type="transmembrane region" description="Helical" evidence="1">
    <location>
        <begin position="302"/>
        <end position="323"/>
    </location>
</feature>
<dbReference type="InterPro" id="IPR014194">
    <property type="entry name" value="Spore_III_AE"/>
</dbReference>